<dbReference type="EMBL" id="GGEC01079361">
    <property type="protein sequence ID" value="MBX59845.1"/>
    <property type="molecule type" value="Transcribed_RNA"/>
</dbReference>
<accession>A0A2P2PYR1</accession>
<evidence type="ECO:0000256" key="1">
    <source>
        <dbReference type="SAM" id="Phobius"/>
    </source>
</evidence>
<keyword evidence="1" id="KW-0472">Membrane</keyword>
<protein>
    <submittedName>
        <fullName evidence="2">Uncharacterized protein</fullName>
    </submittedName>
</protein>
<name>A0A2P2PYR1_RHIMU</name>
<keyword evidence="1" id="KW-0812">Transmembrane</keyword>
<proteinExistence type="predicted"/>
<feature type="transmembrane region" description="Helical" evidence="1">
    <location>
        <begin position="6"/>
        <end position="27"/>
    </location>
</feature>
<dbReference type="AlphaFoldDB" id="A0A2P2PYR1"/>
<keyword evidence="1" id="KW-1133">Transmembrane helix</keyword>
<sequence>MGLSQISDFFFLLLFFFFNVSMSIPIYKWRNFSTRREINHVSESNIIN</sequence>
<organism evidence="2">
    <name type="scientific">Rhizophora mucronata</name>
    <name type="common">Asiatic mangrove</name>
    <dbReference type="NCBI Taxonomy" id="61149"/>
    <lineage>
        <taxon>Eukaryota</taxon>
        <taxon>Viridiplantae</taxon>
        <taxon>Streptophyta</taxon>
        <taxon>Embryophyta</taxon>
        <taxon>Tracheophyta</taxon>
        <taxon>Spermatophyta</taxon>
        <taxon>Magnoliopsida</taxon>
        <taxon>eudicotyledons</taxon>
        <taxon>Gunneridae</taxon>
        <taxon>Pentapetalae</taxon>
        <taxon>rosids</taxon>
        <taxon>fabids</taxon>
        <taxon>Malpighiales</taxon>
        <taxon>Rhizophoraceae</taxon>
        <taxon>Rhizophora</taxon>
    </lineage>
</organism>
<evidence type="ECO:0000313" key="2">
    <source>
        <dbReference type="EMBL" id="MBX59845.1"/>
    </source>
</evidence>
<reference evidence="2" key="1">
    <citation type="submission" date="2018-02" db="EMBL/GenBank/DDBJ databases">
        <title>Rhizophora mucronata_Transcriptome.</title>
        <authorList>
            <person name="Meera S.P."/>
            <person name="Sreeshan A."/>
            <person name="Augustine A."/>
        </authorList>
    </citation>
    <scope>NUCLEOTIDE SEQUENCE</scope>
    <source>
        <tissue evidence="2">Leaf</tissue>
    </source>
</reference>